<dbReference type="PANTHER" id="PTHR45947">
    <property type="entry name" value="SULFOQUINOVOSYL TRANSFERASE SQD2"/>
    <property type="match status" value="1"/>
</dbReference>
<dbReference type="Proteomes" id="UP000818266">
    <property type="component" value="Unassembled WGS sequence"/>
</dbReference>
<feature type="domain" description="Glycosyl transferase family 1" evidence="4">
    <location>
        <begin position="186"/>
        <end position="344"/>
    </location>
</feature>
<keyword evidence="3" id="KW-0808">Transferase</keyword>
<dbReference type="RefSeq" id="WP_152584111.1">
    <property type="nucleotide sequence ID" value="NZ_VIKT02000025.1"/>
</dbReference>
<evidence type="ECO:0000259" key="5">
    <source>
        <dbReference type="Pfam" id="PF13439"/>
    </source>
</evidence>
<evidence type="ECO:0000259" key="4">
    <source>
        <dbReference type="Pfam" id="PF00534"/>
    </source>
</evidence>
<dbReference type="Gene3D" id="3.40.50.2000">
    <property type="entry name" value="Glycogen Phosphorylase B"/>
    <property type="match status" value="2"/>
</dbReference>
<dbReference type="InterPro" id="IPR028098">
    <property type="entry name" value="Glyco_trans_4-like_N"/>
</dbReference>
<keyword evidence="2" id="KW-0328">Glycosyltransferase</keyword>
<name>A0A9E5MFN1_9MICO</name>
<proteinExistence type="predicted"/>
<dbReference type="InterPro" id="IPR050194">
    <property type="entry name" value="Glycosyltransferase_grp1"/>
</dbReference>
<dbReference type="GO" id="GO:0016757">
    <property type="term" value="F:glycosyltransferase activity"/>
    <property type="evidence" value="ECO:0007669"/>
    <property type="project" value="UniProtKB-KW"/>
</dbReference>
<feature type="domain" description="Glycosyltransferase subfamily 4-like N-terminal" evidence="5">
    <location>
        <begin position="18"/>
        <end position="173"/>
    </location>
</feature>
<evidence type="ECO:0000256" key="2">
    <source>
        <dbReference type="ARBA" id="ARBA00022676"/>
    </source>
</evidence>
<protein>
    <recommendedName>
        <fullName evidence="1">D-inositol 3-phosphate glycosyltransferase</fullName>
    </recommendedName>
</protein>
<comment type="caution">
    <text evidence="6">The sequence shown here is derived from an EMBL/GenBank/DDBJ whole genome shotgun (WGS) entry which is preliminary data.</text>
</comment>
<evidence type="ECO:0000313" key="7">
    <source>
        <dbReference type="Proteomes" id="UP000818266"/>
    </source>
</evidence>
<dbReference type="OrthoDB" id="9809227at2"/>
<dbReference type="PANTHER" id="PTHR45947:SF3">
    <property type="entry name" value="SULFOQUINOVOSYL TRANSFERASE SQD2"/>
    <property type="match status" value="1"/>
</dbReference>
<keyword evidence="7" id="KW-1185">Reference proteome</keyword>
<dbReference type="Pfam" id="PF00534">
    <property type="entry name" value="Glycos_transf_1"/>
    <property type="match status" value="1"/>
</dbReference>
<accession>A0A9E5MFN1</accession>
<organism evidence="6 7">
    <name type="scientific">Microcella pacifica</name>
    <dbReference type="NCBI Taxonomy" id="2591847"/>
    <lineage>
        <taxon>Bacteria</taxon>
        <taxon>Bacillati</taxon>
        <taxon>Actinomycetota</taxon>
        <taxon>Actinomycetes</taxon>
        <taxon>Micrococcales</taxon>
        <taxon>Microbacteriaceae</taxon>
        <taxon>Microcella</taxon>
    </lineage>
</organism>
<dbReference type="AlphaFoldDB" id="A0A9E5MFN1"/>
<evidence type="ECO:0000313" key="6">
    <source>
        <dbReference type="EMBL" id="NHF63902.1"/>
    </source>
</evidence>
<sequence>MRIAVTTGLLPVPPTYFVVQHALELAAVHDFAVFARAARVGDPDVGIAIDSVVPESAGSWPWRMRLAVLAGREHARRIRSWGPDLVHQQFATWSHGAVSAAAPLVTTLHGYDVVAAESRARTPLAAFHRRSIRRTIERSDRVLPVSRYLADRAIAAGFPSERVQVHYQGIDTDWFTPGEGPTDDRDAPALVFVGRWSRAKGLHELLDASVALQGRTPHRLRVVGAGPLESAVRSAAAAHPHIEVLGSLPRAGVRQALRGARALVLPTQLDRGWREAAGLVLLEAQACGVPAITYASGGAPEMVREGETGLVVPERDTAALGDALHSLLTLPSTEHRAMGVRAREWVVAERSLAASAAQLDAHYREVAA</sequence>
<dbReference type="SUPFAM" id="SSF53756">
    <property type="entry name" value="UDP-Glycosyltransferase/glycogen phosphorylase"/>
    <property type="match status" value="1"/>
</dbReference>
<evidence type="ECO:0000256" key="3">
    <source>
        <dbReference type="ARBA" id="ARBA00022679"/>
    </source>
</evidence>
<reference evidence="6 7" key="2">
    <citation type="submission" date="2020-03" db="EMBL/GenBank/DDBJ databases">
        <title>Chryseoglobus sp. isolated from a deep-sea seamount.</title>
        <authorList>
            <person name="Zhang D.-C."/>
        </authorList>
    </citation>
    <scope>NUCLEOTIDE SEQUENCE [LARGE SCALE GENOMIC DNA]</scope>
    <source>
        <strain evidence="6 7">KN1116</strain>
    </source>
</reference>
<dbReference type="InterPro" id="IPR001296">
    <property type="entry name" value="Glyco_trans_1"/>
</dbReference>
<dbReference type="Pfam" id="PF13439">
    <property type="entry name" value="Glyco_transf_4"/>
    <property type="match status" value="1"/>
</dbReference>
<dbReference type="GO" id="GO:1901137">
    <property type="term" value="P:carbohydrate derivative biosynthetic process"/>
    <property type="evidence" value="ECO:0007669"/>
    <property type="project" value="UniProtKB-ARBA"/>
</dbReference>
<gene>
    <name evidence="6" type="ORF">FK219_011780</name>
</gene>
<reference evidence="6 7" key="1">
    <citation type="submission" date="2019-06" db="EMBL/GenBank/DDBJ databases">
        <authorList>
            <person name="De-Chao Zhang Q."/>
        </authorList>
    </citation>
    <scope>NUCLEOTIDE SEQUENCE [LARGE SCALE GENOMIC DNA]</scope>
    <source>
        <strain evidence="6 7">KN1116</strain>
    </source>
</reference>
<evidence type="ECO:0000256" key="1">
    <source>
        <dbReference type="ARBA" id="ARBA00021292"/>
    </source>
</evidence>
<dbReference type="EMBL" id="VIKT02000025">
    <property type="protein sequence ID" value="NHF63902.1"/>
    <property type="molecule type" value="Genomic_DNA"/>
</dbReference>